<evidence type="ECO:0000313" key="13">
    <source>
        <dbReference type="Proteomes" id="UP000494206"/>
    </source>
</evidence>
<dbReference type="Gene3D" id="1.20.1070.10">
    <property type="entry name" value="Rhodopsin 7-helix transmembrane proteins"/>
    <property type="match status" value="1"/>
</dbReference>
<evidence type="ECO:0000256" key="8">
    <source>
        <dbReference type="ARBA" id="ARBA00023224"/>
    </source>
</evidence>
<keyword evidence="4 10" id="KW-1133">Transmembrane helix</keyword>
<feature type="domain" description="G-protein coupled receptors family 1 profile" evidence="11">
    <location>
        <begin position="56"/>
        <end position="318"/>
    </location>
</feature>
<keyword evidence="7 9" id="KW-0675">Receptor</keyword>
<dbReference type="PRINTS" id="PR01012">
    <property type="entry name" value="NRPEPTIDEYR"/>
</dbReference>
<dbReference type="PANTHER" id="PTHR45695">
    <property type="entry name" value="LEUCOKININ RECEPTOR-RELATED"/>
    <property type="match status" value="1"/>
</dbReference>
<evidence type="ECO:0000259" key="11">
    <source>
        <dbReference type="PROSITE" id="PS50262"/>
    </source>
</evidence>
<name>A0A8S1F1X6_9PELO</name>
<dbReference type="PRINTS" id="PR00237">
    <property type="entry name" value="GPCRRHODOPSN"/>
</dbReference>
<keyword evidence="6 10" id="KW-0472">Membrane</keyword>
<dbReference type="OrthoDB" id="5987936at2759"/>
<dbReference type="CDD" id="cd14993">
    <property type="entry name" value="7tmA_CCKR-like"/>
    <property type="match status" value="1"/>
</dbReference>
<reference evidence="12 13" key="1">
    <citation type="submission" date="2020-04" db="EMBL/GenBank/DDBJ databases">
        <authorList>
            <person name="Laetsch R D."/>
            <person name="Stevens L."/>
            <person name="Kumar S."/>
            <person name="Blaxter L. M."/>
        </authorList>
    </citation>
    <scope>NUCLEOTIDE SEQUENCE [LARGE SCALE GENOMIC DNA]</scope>
</reference>
<dbReference type="Pfam" id="PF00001">
    <property type="entry name" value="7tm_1"/>
    <property type="match status" value="1"/>
</dbReference>
<keyword evidence="5 9" id="KW-0297">G-protein coupled receptor</keyword>
<comment type="similarity">
    <text evidence="2 9">Belongs to the G-protein coupled receptor 1 family.</text>
</comment>
<gene>
    <name evidence="12" type="ORF">CBOVIS_LOCUS9586</name>
</gene>
<dbReference type="InterPro" id="IPR000276">
    <property type="entry name" value="GPCR_Rhodpsn"/>
</dbReference>
<evidence type="ECO:0000313" key="12">
    <source>
        <dbReference type="EMBL" id="CAB3407699.1"/>
    </source>
</evidence>
<dbReference type="PROSITE" id="PS00237">
    <property type="entry name" value="G_PROTEIN_RECEP_F1_1"/>
    <property type="match status" value="1"/>
</dbReference>
<dbReference type="GO" id="GO:0005886">
    <property type="term" value="C:plasma membrane"/>
    <property type="evidence" value="ECO:0007669"/>
    <property type="project" value="TreeGrafter"/>
</dbReference>
<dbReference type="PROSITE" id="PS50262">
    <property type="entry name" value="G_PROTEIN_RECEP_F1_2"/>
    <property type="match status" value="1"/>
</dbReference>
<dbReference type="GO" id="GO:0004983">
    <property type="term" value="F:neuropeptide Y receptor activity"/>
    <property type="evidence" value="ECO:0007669"/>
    <property type="project" value="InterPro"/>
</dbReference>
<feature type="transmembrane region" description="Helical" evidence="10">
    <location>
        <begin position="212"/>
        <end position="233"/>
    </location>
</feature>
<evidence type="ECO:0000256" key="9">
    <source>
        <dbReference type="RuleBase" id="RU000688"/>
    </source>
</evidence>
<proteinExistence type="inferred from homology"/>
<organism evidence="12 13">
    <name type="scientific">Caenorhabditis bovis</name>
    <dbReference type="NCBI Taxonomy" id="2654633"/>
    <lineage>
        <taxon>Eukaryota</taxon>
        <taxon>Metazoa</taxon>
        <taxon>Ecdysozoa</taxon>
        <taxon>Nematoda</taxon>
        <taxon>Chromadorea</taxon>
        <taxon>Rhabditida</taxon>
        <taxon>Rhabditina</taxon>
        <taxon>Rhabditomorpha</taxon>
        <taxon>Rhabditoidea</taxon>
        <taxon>Rhabditidae</taxon>
        <taxon>Peloderinae</taxon>
        <taxon>Caenorhabditis</taxon>
    </lineage>
</organism>
<dbReference type="EMBL" id="CADEPM010000006">
    <property type="protein sequence ID" value="CAB3407699.1"/>
    <property type="molecule type" value="Genomic_DNA"/>
</dbReference>
<evidence type="ECO:0000256" key="7">
    <source>
        <dbReference type="ARBA" id="ARBA00023170"/>
    </source>
</evidence>
<evidence type="ECO:0000256" key="5">
    <source>
        <dbReference type="ARBA" id="ARBA00023040"/>
    </source>
</evidence>
<sequence length="348" mass="39400">MSESVDSPDADDYIVGLNVSSDYEYEAIIASVLWPSTVEKWFVFILGVMMIVGVFGNLLVVSAVATNRTMRNPLNLVLMNLAVADLLILVFCLPLTVINDVTKTFWFSTVFCKSVLFIQNTSVYVSIMSLVFITFERWRAITYPLKPALLKTRRAIPALWLAAMLFSSPEPFTLQLLPAVFARPNFTTTWGTQCKETWSHTFQRNYQLAQALFSYLLPLIVISLLCVHMVWTLRKSSTALSVTNRQPNSRKKAVRMLGAVVFMFALSSLPVHLYNIALSYNLLQASATEEIDVNLIAIRKLLPRVFSYSSSCLNPILYSFLSGRFREEFGRVVCCVVRNEKRGRDELP</sequence>
<evidence type="ECO:0000256" key="3">
    <source>
        <dbReference type="ARBA" id="ARBA00022692"/>
    </source>
</evidence>
<comment type="subcellular location">
    <subcellularLocation>
        <location evidence="1">Membrane</location>
        <topology evidence="1">Multi-pass membrane protein</topology>
    </subcellularLocation>
</comment>
<evidence type="ECO:0000256" key="4">
    <source>
        <dbReference type="ARBA" id="ARBA00022989"/>
    </source>
</evidence>
<dbReference type="SMART" id="SM01381">
    <property type="entry name" value="7TM_GPCR_Srsx"/>
    <property type="match status" value="1"/>
</dbReference>
<feature type="transmembrane region" description="Helical" evidence="10">
    <location>
        <begin position="156"/>
        <end position="177"/>
    </location>
</feature>
<evidence type="ECO:0000256" key="2">
    <source>
        <dbReference type="ARBA" id="ARBA00010663"/>
    </source>
</evidence>
<evidence type="ECO:0000256" key="1">
    <source>
        <dbReference type="ARBA" id="ARBA00004141"/>
    </source>
</evidence>
<comment type="caution">
    <text evidence="12">The sequence shown here is derived from an EMBL/GenBank/DDBJ whole genome shotgun (WGS) entry which is preliminary data.</text>
</comment>
<feature type="transmembrane region" description="Helical" evidence="10">
    <location>
        <begin position="117"/>
        <end position="135"/>
    </location>
</feature>
<dbReference type="SUPFAM" id="SSF81321">
    <property type="entry name" value="Family A G protein-coupled receptor-like"/>
    <property type="match status" value="1"/>
</dbReference>
<keyword evidence="8 9" id="KW-0807">Transducer</keyword>
<keyword evidence="13" id="KW-1185">Reference proteome</keyword>
<feature type="transmembrane region" description="Helical" evidence="10">
    <location>
        <begin position="77"/>
        <end position="97"/>
    </location>
</feature>
<dbReference type="PANTHER" id="PTHR45695:SF15">
    <property type="entry name" value="OPSIN RH2"/>
    <property type="match status" value="1"/>
</dbReference>
<feature type="transmembrane region" description="Helical" evidence="10">
    <location>
        <begin position="41"/>
        <end position="65"/>
    </location>
</feature>
<accession>A0A8S1F1X6</accession>
<protein>
    <recommendedName>
        <fullName evidence="11">G-protein coupled receptors family 1 profile domain-containing protein</fullName>
    </recommendedName>
</protein>
<evidence type="ECO:0000256" key="6">
    <source>
        <dbReference type="ARBA" id="ARBA00023136"/>
    </source>
</evidence>
<dbReference type="Proteomes" id="UP000494206">
    <property type="component" value="Unassembled WGS sequence"/>
</dbReference>
<dbReference type="InterPro" id="IPR017452">
    <property type="entry name" value="GPCR_Rhodpsn_7TM"/>
</dbReference>
<keyword evidence="3 9" id="KW-0812">Transmembrane</keyword>
<feature type="transmembrane region" description="Helical" evidence="10">
    <location>
        <begin position="254"/>
        <end position="274"/>
    </location>
</feature>
<dbReference type="AlphaFoldDB" id="A0A8S1F1X6"/>
<evidence type="ECO:0000256" key="10">
    <source>
        <dbReference type="SAM" id="Phobius"/>
    </source>
</evidence>
<dbReference type="InterPro" id="IPR000611">
    <property type="entry name" value="NPY_rcpt"/>
</dbReference>